<dbReference type="Proteomes" id="UP000044806">
    <property type="component" value="Unassembled WGS sequence"/>
</dbReference>
<dbReference type="EMBL" id="CWQY01000001">
    <property type="protein sequence ID" value="CSB96456.1"/>
    <property type="molecule type" value="Genomic_DNA"/>
</dbReference>
<protein>
    <submittedName>
        <fullName evidence="1">Uncharacterized protein</fullName>
    </submittedName>
</protein>
<gene>
    <name evidence="1" type="ORF">ERS013165_01563</name>
    <name evidence="2" type="ORF">ERS013200_00181</name>
</gene>
<name>A0A655QDG0_VIBCL</name>
<reference evidence="3 4" key="1">
    <citation type="submission" date="2015-07" db="EMBL/GenBank/DDBJ databases">
        <authorList>
            <consortium name="Pathogen Informatics"/>
        </authorList>
    </citation>
    <scope>NUCLEOTIDE SEQUENCE [LARGE SCALE GENOMIC DNA]</scope>
    <source>
        <strain evidence="2 3">A316</strain>
        <strain evidence="1 4">A51</strain>
    </source>
</reference>
<evidence type="ECO:0000313" key="3">
    <source>
        <dbReference type="Proteomes" id="UP000041770"/>
    </source>
</evidence>
<dbReference type="Proteomes" id="UP000041770">
    <property type="component" value="Unassembled WGS sequence"/>
</dbReference>
<evidence type="ECO:0000313" key="4">
    <source>
        <dbReference type="Proteomes" id="UP000044806"/>
    </source>
</evidence>
<proteinExistence type="predicted"/>
<dbReference type="EMBL" id="CWOW01000007">
    <property type="protein sequence ID" value="CSA43802.1"/>
    <property type="molecule type" value="Genomic_DNA"/>
</dbReference>
<accession>A0A655QDG0</accession>
<sequence>MGNQAVLFVHHINVSIHTLFEFGEKLVERIEFDIRNHDANKSFILKNRAECGESDLLLLIHIGINRRPLWRWLLRDGGKPRPHARIVVINHRTQLIILCRSLINN</sequence>
<evidence type="ECO:0000313" key="1">
    <source>
        <dbReference type="EMBL" id="CSA43802.1"/>
    </source>
</evidence>
<dbReference type="AlphaFoldDB" id="A0A655QDG0"/>
<evidence type="ECO:0000313" key="2">
    <source>
        <dbReference type="EMBL" id="CSB96456.1"/>
    </source>
</evidence>
<organism evidence="1 4">
    <name type="scientific">Vibrio cholerae</name>
    <dbReference type="NCBI Taxonomy" id="666"/>
    <lineage>
        <taxon>Bacteria</taxon>
        <taxon>Pseudomonadati</taxon>
        <taxon>Pseudomonadota</taxon>
        <taxon>Gammaproteobacteria</taxon>
        <taxon>Vibrionales</taxon>
        <taxon>Vibrionaceae</taxon>
        <taxon>Vibrio</taxon>
    </lineage>
</organism>